<evidence type="ECO:0000259" key="4">
    <source>
        <dbReference type="Pfam" id="PF13191"/>
    </source>
</evidence>
<evidence type="ECO:0000259" key="3">
    <source>
        <dbReference type="Pfam" id="PF04760"/>
    </source>
</evidence>
<dbReference type="Gene3D" id="3.40.50.300">
    <property type="entry name" value="P-loop containing nucleotide triphosphate hydrolases"/>
    <property type="match status" value="1"/>
</dbReference>
<evidence type="ECO:0000313" key="5">
    <source>
        <dbReference type="EMBL" id="ETR74365.1"/>
    </source>
</evidence>
<dbReference type="Pfam" id="PF14559">
    <property type="entry name" value="TPR_19"/>
    <property type="match status" value="1"/>
</dbReference>
<proteinExistence type="predicted"/>
<dbReference type="AlphaFoldDB" id="A0A1V1PI38"/>
<dbReference type="InterPro" id="IPR041664">
    <property type="entry name" value="AAA_16"/>
</dbReference>
<evidence type="ECO:0000256" key="1">
    <source>
        <dbReference type="SAM" id="Coils"/>
    </source>
</evidence>
<dbReference type="SMART" id="SM00028">
    <property type="entry name" value="TPR"/>
    <property type="match status" value="4"/>
</dbReference>
<feature type="region of interest" description="Disordered" evidence="2">
    <location>
        <begin position="65"/>
        <end position="84"/>
    </location>
</feature>
<protein>
    <submittedName>
        <fullName evidence="5">Uncharacterized protein</fullName>
    </submittedName>
</protein>
<feature type="domain" description="Orc1-like AAA ATPase" evidence="4">
    <location>
        <begin position="102"/>
        <end position="231"/>
    </location>
</feature>
<dbReference type="SUPFAM" id="SSF52540">
    <property type="entry name" value="P-loop containing nucleoside triphosphate hydrolases"/>
    <property type="match status" value="1"/>
</dbReference>
<dbReference type="Gene3D" id="1.10.10.2480">
    <property type="match status" value="1"/>
</dbReference>
<dbReference type="InterPro" id="IPR027417">
    <property type="entry name" value="P-loop_NTPase"/>
</dbReference>
<dbReference type="InterPro" id="IPR019734">
    <property type="entry name" value="TPR_rpt"/>
</dbReference>
<sequence length="752" mass="86068">MSKLRIHELAKELNVSSKVLIHYLQQVDLDVSSHMSSIDADTFLRIRPNIEAKLSSWKSQGLFSTHEMRTQQPSKESSSISSTGKKYNPYITGNPVGQSDTFIGRTDLLKTVLNTVHNPNESGMILYGQRCIGKTSVLHRLAKTLSKQTQFVPIYFDLQDKAALSLDALLQNLATHISQHSGILPFDNWTHDIQSDFQNKLIPYVLEKLPQKTGLLVLFDEFDILDSPTHDQAVNVFFPYFRNLMQLDSRLKFLFVMGRRPQDLSTVYLSLFKGVKSVHITLLQPKETEAIIRLSEQNNSLQWSDTAIDHIIQLTGGHPYLTQQLCQVIWDEKHEKRGKAKYPVETQDVDIAISKALTCATNSLEWLWNGLGPAERVVISAMASIGPDGISRDDLENRLQESGVRILIGELRDAPSVLEAWHLIQTTNNSIYMRVEMLRQWIADKKPLYRVREEMDHILPVAENLFQAAYQLYQGGDLKETRQLLQRALGHNPNHMKANQLLAEIFLAEGNLDEARELLETLYKSNPSLAKPRLIQTLLSLARLEPDTSHQLTLFEKVLALEPHQPEALSNCSRLLESKGDNAFQQNEYEQALHYYERSGVTEKINGVKQTIYLNKLYLEAIEFIHNNNRSNALELIIKIITMAPDFRETSRYFHLAVTGNDIKEIENRLQSQNTVTSDLRKELLALKNRVSVLEKENKVLKNCTAVQEKRELQERIQSLEQEKLELKSLQHKLKTMIEQSVEKARQSRLVN</sequence>
<name>A0A1V1PI38_9BACT</name>
<dbReference type="Pfam" id="PF04760">
    <property type="entry name" value="IF2_N"/>
    <property type="match status" value="1"/>
</dbReference>
<accession>A0A1V1PI38</accession>
<feature type="coiled-coil region" evidence="1">
    <location>
        <begin position="663"/>
        <end position="740"/>
    </location>
</feature>
<evidence type="ECO:0000313" key="6">
    <source>
        <dbReference type="Proteomes" id="UP000189670"/>
    </source>
</evidence>
<dbReference type="Pfam" id="PF13191">
    <property type="entry name" value="AAA_16"/>
    <property type="match status" value="1"/>
</dbReference>
<feature type="domain" description="Translation initiation factor IF-2 N-terminal" evidence="3">
    <location>
        <begin position="1"/>
        <end position="42"/>
    </location>
</feature>
<dbReference type="InterPro" id="IPR011990">
    <property type="entry name" value="TPR-like_helical_dom_sf"/>
</dbReference>
<dbReference type="PANTHER" id="PTHR34301:SF8">
    <property type="entry name" value="ATPASE DOMAIN-CONTAINING PROTEIN"/>
    <property type="match status" value="1"/>
</dbReference>
<evidence type="ECO:0000256" key="2">
    <source>
        <dbReference type="SAM" id="MobiDB-lite"/>
    </source>
</evidence>
<dbReference type="PANTHER" id="PTHR34301">
    <property type="entry name" value="DNA-BINDING PROTEIN-RELATED"/>
    <property type="match status" value="1"/>
</dbReference>
<gene>
    <name evidence="5" type="ORF">OMM_00251</name>
</gene>
<dbReference type="EMBL" id="ATBP01000009">
    <property type="protein sequence ID" value="ETR74365.1"/>
    <property type="molecule type" value="Genomic_DNA"/>
</dbReference>
<dbReference type="Gene3D" id="1.25.40.10">
    <property type="entry name" value="Tetratricopeptide repeat domain"/>
    <property type="match status" value="1"/>
</dbReference>
<keyword evidence="1" id="KW-0175">Coiled coil</keyword>
<reference evidence="6" key="1">
    <citation type="submission" date="2012-11" db="EMBL/GenBank/DDBJ databases">
        <authorList>
            <person name="Lucero-Rivera Y.E."/>
            <person name="Tovar-Ramirez D."/>
        </authorList>
    </citation>
    <scope>NUCLEOTIDE SEQUENCE [LARGE SCALE GENOMIC DNA]</scope>
    <source>
        <strain evidence="6">Araruama</strain>
    </source>
</reference>
<dbReference type="SUPFAM" id="SSF81901">
    <property type="entry name" value="HCP-like"/>
    <property type="match status" value="1"/>
</dbReference>
<comment type="caution">
    <text evidence="5">The sequence shown here is derived from an EMBL/GenBank/DDBJ whole genome shotgun (WGS) entry which is preliminary data.</text>
</comment>
<dbReference type="InterPro" id="IPR006847">
    <property type="entry name" value="IF2_N"/>
</dbReference>
<dbReference type="Proteomes" id="UP000189670">
    <property type="component" value="Unassembled WGS sequence"/>
</dbReference>
<organism evidence="5 6">
    <name type="scientific">Candidatus Magnetoglobus multicellularis str. Araruama</name>
    <dbReference type="NCBI Taxonomy" id="890399"/>
    <lineage>
        <taxon>Bacteria</taxon>
        <taxon>Pseudomonadati</taxon>
        <taxon>Thermodesulfobacteriota</taxon>
        <taxon>Desulfobacteria</taxon>
        <taxon>Desulfobacterales</taxon>
        <taxon>Desulfobacteraceae</taxon>
        <taxon>Candidatus Magnetoglobus</taxon>
    </lineage>
</organism>